<gene>
    <name evidence="1" type="ORF">VIBNISOn1_970012</name>
</gene>
<evidence type="ECO:0000313" key="2">
    <source>
        <dbReference type="Proteomes" id="UP000018211"/>
    </source>
</evidence>
<evidence type="ECO:0008006" key="3">
    <source>
        <dbReference type="Google" id="ProtNLM"/>
    </source>
</evidence>
<reference evidence="1 2" key="1">
    <citation type="journal article" date="2013" name="ISME J.">
        <title>Comparative genomics of pathogenic lineages of Vibrio nigripulchritudo identifies virulence-associated traits.</title>
        <authorList>
            <person name="Goudenege D."/>
            <person name="Labreuche Y."/>
            <person name="Krin E."/>
            <person name="Ansquer D."/>
            <person name="Mangenot S."/>
            <person name="Calteau A."/>
            <person name="Medigue C."/>
            <person name="Mazel D."/>
            <person name="Polz M.F."/>
            <person name="Le Roux F."/>
        </authorList>
    </citation>
    <scope>NUCLEOTIDE SEQUENCE [LARGE SCALE GENOMIC DNA]</scope>
    <source>
        <strain evidence="1 2">SOn1</strain>
    </source>
</reference>
<comment type="caution">
    <text evidence="1">The sequence shown here is derived from an EMBL/GenBank/DDBJ whole genome shotgun (WGS) entry which is preliminary data.</text>
</comment>
<dbReference type="RefSeq" id="WP_022613937.1">
    <property type="nucleotide sequence ID" value="NZ_LK391965.1"/>
</dbReference>
<dbReference type="Proteomes" id="UP000018211">
    <property type="component" value="Unassembled WGS sequence"/>
</dbReference>
<dbReference type="PROSITE" id="PS51257">
    <property type="entry name" value="PROKAR_LIPOPROTEIN"/>
    <property type="match status" value="1"/>
</dbReference>
<dbReference type="EMBL" id="CAOF01000194">
    <property type="protein sequence ID" value="CCO49993.1"/>
    <property type="molecule type" value="Genomic_DNA"/>
</dbReference>
<name>A0AAV2VZ67_9VIBR</name>
<accession>A0AAV2VZ67</accession>
<organism evidence="1 2">
    <name type="scientific">Vibrio nigripulchritudo SOn1</name>
    <dbReference type="NCBI Taxonomy" id="1238450"/>
    <lineage>
        <taxon>Bacteria</taxon>
        <taxon>Pseudomonadati</taxon>
        <taxon>Pseudomonadota</taxon>
        <taxon>Gammaproteobacteria</taxon>
        <taxon>Vibrionales</taxon>
        <taxon>Vibrionaceae</taxon>
        <taxon>Vibrio</taxon>
    </lineage>
</organism>
<sequence length="458" mass="49132">MNKLQFPAVAFLAVMVMSGCGSSSKSSTGSNNKPPSPTPSYVNLQFVQLFNQATQKSGCTLFGQDENASPKQYTYANLANDVKVHINNADGTIKTGLAVSSSGLLRLDKNQVPAGGFVTIIDSPSDADPYYRALSIQKDLIGNHVINVGRNQGSVSCYTANKAPTNDKSGYASVGKVGLTVTDYEYDSILKSSGKINSDAFETEAQNAESVLVRAYNNADLVGYAMVDNLTTNAFDDVKQIEALTETISGSVLTTGHTLSSININLHKSPYNYLWESPSVSSTSFNINSNSDLTFNYRASGRTSTNWNFSVNGIVGSSLDIQIPSSLSLNDTSPVIQQDSVGYSFVNGGVSTSGKTFITRSSYEKTHSSGSTLSHVVYSNSTDGNAKIPELNLPNLDPSSATNLETTLFEVSSINSNFVRFAMTDTGKSDVVRELRLPNQLADEKNTLSHSIYTKVSR</sequence>
<protein>
    <recommendedName>
        <fullName evidence="3">Flagellar sheath protein A</fullName>
    </recommendedName>
</protein>
<evidence type="ECO:0000313" key="1">
    <source>
        <dbReference type="EMBL" id="CCO49993.1"/>
    </source>
</evidence>
<dbReference type="AlphaFoldDB" id="A0AAV2VZ67"/>
<proteinExistence type="predicted"/>